<dbReference type="Gene3D" id="1.20.120.1630">
    <property type="match status" value="1"/>
</dbReference>
<feature type="transmembrane region" description="Helical" evidence="19">
    <location>
        <begin position="110"/>
        <end position="130"/>
    </location>
</feature>
<evidence type="ECO:0000256" key="14">
    <source>
        <dbReference type="ARBA" id="ARBA00037789"/>
    </source>
</evidence>
<keyword evidence="11" id="KW-0560">Oxidoreductase</keyword>
<evidence type="ECO:0000256" key="18">
    <source>
        <dbReference type="ARBA" id="ARBA00049166"/>
    </source>
</evidence>
<dbReference type="PANTHER" id="PTHR10556">
    <property type="entry name" value="3-OXO-5-ALPHA-STEROID 4-DEHYDROGENASE"/>
    <property type="match status" value="1"/>
</dbReference>
<feature type="domain" description="3-oxo-5-alpha-steroid 4-dehydrogenase C-terminal" evidence="20">
    <location>
        <begin position="79"/>
        <end position="225"/>
    </location>
</feature>
<organism evidence="21 22">
    <name type="scientific">Effrenium voratum</name>
    <dbReference type="NCBI Taxonomy" id="2562239"/>
    <lineage>
        <taxon>Eukaryota</taxon>
        <taxon>Sar</taxon>
        <taxon>Alveolata</taxon>
        <taxon>Dinophyceae</taxon>
        <taxon>Suessiales</taxon>
        <taxon>Symbiodiniaceae</taxon>
        <taxon>Effrenium</taxon>
    </lineage>
</organism>
<keyword evidence="22" id="KW-1185">Reference proteome</keyword>
<dbReference type="GO" id="GO:0006694">
    <property type="term" value="P:steroid biosynthetic process"/>
    <property type="evidence" value="ECO:0007669"/>
    <property type="project" value="TreeGrafter"/>
</dbReference>
<keyword evidence="10 19" id="KW-1133">Transmembrane helix</keyword>
<sequence>MFLPQARSLLRLLSSCKVNAKVAWVLQESPTLVAAVLCWCWGSEACTSSLGNVAVLMCFVIHYVNRSFIYPLRMKGSKPFPLPVMLMAATFCAANGYVQCRSLTRYLMIPMSWTTCAGLATWAAGLYINVDADHRLRNLRAPGETGYKIPRGGLFDYVSGANFFGEIVEWVGFAIAMGGALPGVTFAFCTACNIGPRAVTHHHWYVEKFKDEYPKDRRALVPFLL</sequence>
<dbReference type="InterPro" id="IPR016636">
    <property type="entry name" value="3-oxo-5-alpha-steroid_4-DH"/>
</dbReference>
<keyword evidence="12" id="KW-0443">Lipid metabolism</keyword>
<reference evidence="21" key="1">
    <citation type="submission" date="2023-08" db="EMBL/GenBank/DDBJ databases">
        <authorList>
            <person name="Chen Y."/>
            <person name="Shah S."/>
            <person name="Dougan E. K."/>
            <person name="Thang M."/>
            <person name="Chan C."/>
        </authorList>
    </citation>
    <scope>NUCLEOTIDE SEQUENCE</scope>
</reference>
<evidence type="ECO:0000256" key="16">
    <source>
        <dbReference type="ARBA" id="ARBA00041664"/>
    </source>
</evidence>
<evidence type="ECO:0000256" key="6">
    <source>
        <dbReference type="ARBA" id="ARBA00022782"/>
    </source>
</evidence>
<evidence type="ECO:0000256" key="17">
    <source>
        <dbReference type="ARBA" id="ARBA00042579"/>
    </source>
</evidence>
<evidence type="ECO:0000256" key="19">
    <source>
        <dbReference type="SAM" id="Phobius"/>
    </source>
</evidence>
<dbReference type="EC" id="1.3.1.22" evidence="4"/>
<dbReference type="GO" id="GO:0047751">
    <property type="term" value="F:3-oxo-5-alpha-steroid 4-dehydrogenase (NADP+) activity"/>
    <property type="evidence" value="ECO:0007669"/>
    <property type="project" value="UniProtKB-EC"/>
</dbReference>
<evidence type="ECO:0000256" key="3">
    <source>
        <dbReference type="ARBA" id="ARBA00007742"/>
    </source>
</evidence>
<dbReference type="PIRSF" id="PIRSF015596">
    <property type="entry name" value="5_alpha-SR2"/>
    <property type="match status" value="1"/>
</dbReference>
<feature type="transmembrane region" description="Helical" evidence="19">
    <location>
        <begin position="49"/>
        <end position="68"/>
    </location>
</feature>
<evidence type="ECO:0000256" key="8">
    <source>
        <dbReference type="ARBA" id="ARBA00022848"/>
    </source>
</evidence>
<keyword evidence="7" id="KW-0256">Endoplasmic reticulum</keyword>
<evidence type="ECO:0000256" key="2">
    <source>
        <dbReference type="ARBA" id="ARBA00004524"/>
    </source>
</evidence>
<accession>A0AA36HN63</accession>
<keyword evidence="13 19" id="KW-0472">Membrane</keyword>
<keyword evidence="5 19" id="KW-0812">Transmembrane</keyword>
<evidence type="ECO:0000256" key="5">
    <source>
        <dbReference type="ARBA" id="ARBA00022692"/>
    </source>
</evidence>
<keyword evidence="9" id="KW-0521">NADP</keyword>
<dbReference type="PANTHER" id="PTHR10556:SF57">
    <property type="entry name" value="3-OXO-5-ALPHA-STEROID 4-DEHYDROGENASE 1"/>
    <property type="match status" value="1"/>
</dbReference>
<dbReference type="EMBL" id="CAUJNA010000089">
    <property type="protein sequence ID" value="CAJ1371602.1"/>
    <property type="molecule type" value="Genomic_DNA"/>
</dbReference>
<evidence type="ECO:0000256" key="7">
    <source>
        <dbReference type="ARBA" id="ARBA00022824"/>
    </source>
</evidence>
<evidence type="ECO:0000256" key="11">
    <source>
        <dbReference type="ARBA" id="ARBA00023002"/>
    </source>
</evidence>
<evidence type="ECO:0000259" key="20">
    <source>
        <dbReference type="Pfam" id="PF02544"/>
    </source>
</evidence>
<evidence type="ECO:0000313" key="22">
    <source>
        <dbReference type="Proteomes" id="UP001178507"/>
    </source>
</evidence>
<dbReference type="FunFam" id="1.20.120.1630:FF:000002">
    <property type="entry name" value="Steroid 5 alpha-reductase 1"/>
    <property type="match status" value="1"/>
</dbReference>
<dbReference type="Pfam" id="PF02544">
    <property type="entry name" value="Steroid_dh"/>
    <property type="match status" value="1"/>
</dbReference>
<dbReference type="AlphaFoldDB" id="A0AA36HN63"/>
<keyword evidence="8" id="KW-0492">Microsome</keyword>
<evidence type="ECO:0000256" key="15">
    <source>
        <dbReference type="ARBA" id="ARBA00039428"/>
    </source>
</evidence>
<evidence type="ECO:0000256" key="10">
    <source>
        <dbReference type="ARBA" id="ARBA00022989"/>
    </source>
</evidence>
<dbReference type="Proteomes" id="UP001178507">
    <property type="component" value="Unassembled WGS sequence"/>
</dbReference>
<proteinExistence type="inferred from homology"/>
<dbReference type="InterPro" id="IPR039357">
    <property type="entry name" value="SRD5A/TECR"/>
</dbReference>
<feature type="transmembrane region" description="Helical" evidence="19">
    <location>
        <begin position="80"/>
        <end position="98"/>
    </location>
</feature>
<evidence type="ECO:0000256" key="9">
    <source>
        <dbReference type="ARBA" id="ARBA00022857"/>
    </source>
</evidence>
<dbReference type="InterPro" id="IPR001104">
    <property type="entry name" value="3-oxo-5_a-steroid_4-DH_C"/>
</dbReference>
<comment type="subcellular location">
    <subcellularLocation>
        <location evidence="1">Endoplasmic reticulum membrane</location>
        <topology evidence="1">Multi-pass membrane protein</topology>
    </subcellularLocation>
    <subcellularLocation>
        <location evidence="2">Microsome membrane</location>
    </subcellularLocation>
</comment>
<evidence type="ECO:0000256" key="12">
    <source>
        <dbReference type="ARBA" id="ARBA00023098"/>
    </source>
</evidence>
<dbReference type="GO" id="GO:0005789">
    <property type="term" value="C:endoplasmic reticulum membrane"/>
    <property type="evidence" value="ECO:0007669"/>
    <property type="project" value="UniProtKB-SubCell"/>
</dbReference>
<comment type="catalytic activity">
    <reaction evidence="18">
        <text>androst-4-ene-3,17-dione + NADPH + H(+) = 5alpha-androstan-3,17-dione + NADP(+)</text>
        <dbReference type="Rhea" id="RHEA:50816"/>
        <dbReference type="ChEBI" id="CHEBI:15378"/>
        <dbReference type="ChEBI" id="CHEBI:15994"/>
        <dbReference type="ChEBI" id="CHEBI:16422"/>
        <dbReference type="ChEBI" id="CHEBI:57783"/>
        <dbReference type="ChEBI" id="CHEBI:58349"/>
    </reaction>
    <physiologicalReaction direction="left-to-right" evidence="18">
        <dbReference type="Rhea" id="RHEA:50817"/>
    </physiologicalReaction>
</comment>
<keyword evidence="6" id="KW-0221">Differentiation</keyword>
<gene>
    <name evidence="21" type="ORF">EVOR1521_LOCUS1886</name>
</gene>
<name>A0AA36HN63_9DINO</name>
<comment type="similarity">
    <text evidence="3">Belongs to the steroid 5-alpha reductase family.</text>
</comment>
<comment type="function">
    <text evidence="14">Converts testosterone into 5-alpha-dihydrotestosterone and progesterone or corticosterone into their corresponding 5-alpha-3-oxosteroids. It plays a central role in sexual differentiation and androgen physiology.</text>
</comment>
<evidence type="ECO:0000256" key="1">
    <source>
        <dbReference type="ARBA" id="ARBA00004477"/>
    </source>
</evidence>
<protein>
    <recommendedName>
        <fullName evidence="15">3-oxo-5-alpha-steroid 4-dehydrogenase 1</fullName>
        <ecNumber evidence="4">1.3.1.22</ecNumber>
    </recommendedName>
    <alternativeName>
        <fullName evidence="16">SR type 1</fullName>
    </alternativeName>
    <alternativeName>
        <fullName evidence="17">Steroid 5-alpha-reductase 1</fullName>
    </alternativeName>
</protein>
<evidence type="ECO:0000256" key="13">
    <source>
        <dbReference type="ARBA" id="ARBA00023136"/>
    </source>
</evidence>
<dbReference type="GO" id="GO:0030154">
    <property type="term" value="P:cell differentiation"/>
    <property type="evidence" value="ECO:0007669"/>
    <property type="project" value="UniProtKB-KW"/>
</dbReference>
<dbReference type="PROSITE" id="PS50244">
    <property type="entry name" value="S5A_REDUCTASE"/>
    <property type="match status" value="1"/>
</dbReference>
<evidence type="ECO:0000313" key="21">
    <source>
        <dbReference type="EMBL" id="CAJ1371602.1"/>
    </source>
</evidence>
<comment type="caution">
    <text evidence="21">The sequence shown here is derived from an EMBL/GenBank/DDBJ whole genome shotgun (WGS) entry which is preliminary data.</text>
</comment>
<evidence type="ECO:0000256" key="4">
    <source>
        <dbReference type="ARBA" id="ARBA00012049"/>
    </source>
</evidence>